<dbReference type="GO" id="GO:0005227">
    <property type="term" value="F:calcium-activated cation channel activity"/>
    <property type="evidence" value="ECO:0007669"/>
    <property type="project" value="InterPro"/>
</dbReference>
<dbReference type="EMBL" id="KQ964250">
    <property type="protein sequence ID" value="KXJ91396.1"/>
    <property type="molecule type" value="Genomic_DNA"/>
</dbReference>
<dbReference type="Pfam" id="PF12621">
    <property type="entry name" value="PHM7_ext"/>
    <property type="match status" value="1"/>
</dbReference>
<evidence type="ECO:0000259" key="9">
    <source>
        <dbReference type="Pfam" id="PF12621"/>
    </source>
</evidence>
<accession>A0A136J357</accession>
<reference evidence="13" key="1">
    <citation type="submission" date="2016-02" db="EMBL/GenBank/DDBJ databases">
        <title>Draft genome sequence of Microdochium bolleyi, a fungal endophyte of beachgrass.</title>
        <authorList>
            <consortium name="DOE Joint Genome Institute"/>
            <person name="David A.S."/>
            <person name="May G."/>
            <person name="Haridas S."/>
            <person name="Lim J."/>
            <person name="Wang M."/>
            <person name="Labutti K."/>
            <person name="Lipzen A."/>
            <person name="Barry K."/>
            <person name="Grigoriev I.V."/>
        </authorList>
    </citation>
    <scope>NUCLEOTIDE SEQUENCE [LARGE SCALE GENOMIC DNA]</scope>
    <source>
        <strain evidence="13">J235TASD1</strain>
    </source>
</reference>
<dbReference type="Pfam" id="PF14703">
    <property type="entry name" value="PHM7_cyt"/>
    <property type="match status" value="1"/>
</dbReference>
<feature type="transmembrane region" description="Helical" evidence="7">
    <location>
        <begin position="624"/>
        <end position="650"/>
    </location>
</feature>
<dbReference type="STRING" id="196109.A0A136J357"/>
<comment type="similarity">
    <text evidence="2">Belongs to the CSC1 (TC 1.A.17) family.</text>
</comment>
<feature type="transmembrane region" description="Helical" evidence="7">
    <location>
        <begin position="469"/>
        <end position="493"/>
    </location>
</feature>
<dbReference type="InterPro" id="IPR022257">
    <property type="entry name" value="PHM7_ext"/>
</dbReference>
<evidence type="ECO:0000256" key="5">
    <source>
        <dbReference type="ARBA" id="ARBA00022989"/>
    </source>
</evidence>
<feature type="domain" description="CSC1/OSCA1-like cytosolic" evidence="11">
    <location>
        <begin position="238"/>
        <end position="410"/>
    </location>
</feature>
<dbReference type="InParanoid" id="A0A136J357"/>
<feature type="transmembrane region" description="Helical" evidence="7">
    <location>
        <begin position="427"/>
        <end position="449"/>
    </location>
</feature>
<protein>
    <recommendedName>
        <fullName evidence="14">DUF221-domain-containing protein</fullName>
    </recommendedName>
</protein>
<comment type="subcellular location">
    <subcellularLocation>
        <location evidence="1">Membrane</location>
        <topology evidence="1">Multi-pass membrane protein</topology>
    </subcellularLocation>
</comment>
<dbReference type="Pfam" id="PF13967">
    <property type="entry name" value="RSN1_TM"/>
    <property type="match status" value="1"/>
</dbReference>
<feature type="transmembrane region" description="Helical" evidence="7">
    <location>
        <begin position="703"/>
        <end position="724"/>
    </location>
</feature>
<dbReference type="InterPro" id="IPR027815">
    <property type="entry name" value="CSC1/OSCA1-like_cyt"/>
</dbReference>
<evidence type="ECO:0000259" key="8">
    <source>
        <dbReference type="Pfam" id="PF02714"/>
    </source>
</evidence>
<evidence type="ECO:0000256" key="7">
    <source>
        <dbReference type="SAM" id="Phobius"/>
    </source>
</evidence>
<evidence type="ECO:0000259" key="11">
    <source>
        <dbReference type="Pfam" id="PF14703"/>
    </source>
</evidence>
<gene>
    <name evidence="12" type="ORF">Micbo1qcDRAFT_147497</name>
</gene>
<evidence type="ECO:0008006" key="14">
    <source>
        <dbReference type="Google" id="ProtNLM"/>
    </source>
</evidence>
<keyword evidence="4 7" id="KW-0812">Transmembrane</keyword>
<feature type="transmembrane region" description="Helical" evidence="7">
    <location>
        <begin position="514"/>
        <end position="542"/>
    </location>
</feature>
<dbReference type="PANTHER" id="PTHR13018:SF26">
    <property type="entry name" value="DOMAIN PROTEIN, PUTATIVE (AFU_ORTHOLOGUE AFUA_5G10920)-RELATED"/>
    <property type="match status" value="1"/>
</dbReference>
<feature type="transmembrane region" description="Helical" evidence="7">
    <location>
        <begin position="562"/>
        <end position="580"/>
    </location>
</feature>
<evidence type="ECO:0000313" key="13">
    <source>
        <dbReference type="Proteomes" id="UP000070501"/>
    </source>
</evidence>
<feature type="domain" description="10TM putative phosphate transporter extracellular tail" evidence="9">
    <location>
        <begin position="781"/>
        <end position="874"/>
    </location>
</feature>
<evidence type="ECO:0000256" key="6">
    <source>
        <dbReference type="ARBA" id="ARBA00023136"/>
    </source>
</evidence>
<dbReference type="GO" id="GO:0005886">
    <property type="term" value="C:plasma membrane"/>
    <property type="evidence" value="ECO:0007669"/>
    <property type="project" value="TreeGrafter"/>
</dbReference>
<name>A0A136J357_9PEZI</name>
<evidence type="ECO:0000256" key="3">
    <source>
        <dbReference type="ARBA" id="ARBA00022448"/>
    </source>
</evidence>
<evidence type="ECO:0000256" key="1">
    <source>
        <dbReference type="ARBA" id="ARBA00004141"/>
    </source>
</evidence>
<feature type="domain" description="CSC1/OSCA1-like 7TM region" evidence="8">
    <location>
        <begin position="425"/>
        <end position="694"/>
    </location>
</feature>
<keyword evidence="5 7" id="KW-1133">Transmembrane helix</keyword>
<sequence>MAPSSLLAQWHSVLLPQLGDFKSDGGDDVGADPLLAWRPTSSTHDGCRVPYADPAEQPKRPSSFAALGAAFVPAFGSALLFLSIFVLIRPWFRRLYAPRTYIDSIPKKDRTPASSTARLSWIKTLWNTGDKFLLEHSSLDAYLYMRFLRTIITICVVGTVITWPILMPINAAGGGDAAELDKVGFGNVHDRKRFYAHAVVAWVFYGFVMFLVARERIWLIGIRQAWYTSRANAGRLSSRTVLYLDPPSDAPQNDNVQSSFGREAEQQWVVVPTSKLDSAVSKRNSALQKLEEAQVEWLSSAAKKSRKGRPDQDAINSLRPRHRTHHLLGDQADSITAFRSRAADLIQSVETARASYSADAKRGRSAIFVAYANQASAQRAYKEKSKTPLPVPTVQSKLIGVTPKEILWANLTLTHAARLSAMSLANALTIALIIVWSIPSSFIGSISNISYLKDNVEWLAWLDRLPQSVVGLLSGLVPPLVTSALSSYVPIFMRYIAKKFGEPTTVSAELQVQTWYYIFQITQVFLVTALSSSAMTFVPELLRNPADVPKLLADNLPSSSNFYVTYFVLQGLAFAAKNILNYSDLFQYIFYQKFINKTPRAKYDQYVSLKGISWGKVYPKFTNFAIIALAYSCISPLVIGFAALGLGLFYMSYLHNLTFVIQAKLETKGKCYTRALQQILAGVYIGELCLIGLLGLRKAKGPLIMLVALFLGTIAYNILINRYLNPLEDHLPEDLLRYDAAEEQESLLAAEEGDLDEQSRVQRLGRELRIPSRVRSPVARFLEPHIYASHKAMTAFLGSLDLDVVDADPPTYTQENLRTAYLNPSLTSKPPKVWLPRDRLGLSKEEIRENESVDIATVDDGAWVTDRGDVRFKEDDLRSLPTWKDPVPY</sequence>
<dbReference type="OrthoDB" id="1076608at2759"/>
<evidence type="ECO:0000256" key="4">
    <source>
        <dbReference type="ARBA" id="ARBA00022692"/>
    </source>
</evidence>
<dbReference type="AlphaFoldDB" id="A0A136J357"/>
<keyword evidence="6 7" id="KW-0472">Membrane</keyword>
<feature type="transmembrane region" description="Helical" evidence="7">
    <location>
        <begin position="675"/>
        <end position="696"/>
    </location>
</feature>
<evidence type="ECO:0000256" key="2">
    <source>
        <dbReference type="ARBA" id="ARBA00007779"/>
    </source>
</evidence>
<evidence type="ECO:0000259" key="10">
    <source>
        <dbReference type="Pfam" id="PF13967"/>
    </source>
</evidence>
<feature type="domain" description="CSC1/OSCA1-like N-terminal transmembrane" evidence="10">
    <location>
        <begin position="67"/>
        <end position="215"/>
    </location>
</feature>
<dbReference type="Pfam" id="PF02714">
    <property type="entry name" value="RSN1_7TM"/>
    <property type="match status" value="1"/>
</dbReference>
<dbReference type="InterPro" id="IPR032880">
    <property type="entry name" value="CSC1/OSCA1-like_N"/>
</dbReference>
<evidence type="ECO:0000313" key="12">
    <source>
        <dbReference type="EMBL" id="KXJ91396.1"/>
    </source>
</evidence>
<dbReference type="InterPro" id="IPR045122">
    <property type="entry name" value="Csc1-like"/>
</dbReference>
<feature type="transmembrane region" description="Helical" evidence="7">
    <location>
        <begin position="147"/>
        <end position="166"/>
    </location>
</feature>
<feature type="transmembrane region" description="Helical" evidence="7">
    <location>
        <begin position="194"/>
        <end position="213"/>
    </location>
</feature>
<feature type="transmembrane region" description="Helical" evidence="7">
    <location>
        <begin position="64"/>
        <end position="88"/>
    </location>
</feature>
<keyword evidence="3" id="KW-0813">Transport</keyword>
<proteinExistence type="inferred from homology"/>
<dbReference type="Proteomes" id="UP000070501">
    <property type="component" value="Unassembled WGS sequence"/>
</dbReference>
<dbReference type="InterPro" id="IPR003864">
    <property type="entry name" value="CSC1/OSCA1-like_7TM"/>
</dbReference>
<dbReference type="PANTHER" id="PTHR13018">
    <property type="entry name" value="PROBABLE MEMBRANE PROTEIN DUF221-RELATED"/>
    <property type="match status" value="1"/>
</dbReference>
<organism evidence="12 13">
    <name type="scientific">Microdochium bolleyi</name>
    <dbReference type="NCBI Taxonomy" id="196109"/>
    <lineage>
        <taxon>Eukaryota</taxon>
        <taxon>Fungi</taxon>
        <taxon>Dikarya</taxon>
        <taxon>Ascomycota</taxon>
        <taxon>Pezizomycotina</taxon>
        <taxon>Sordariomycetes</taxon>
        <taxon>Xylariomycetidae</taxon>
        <taxon>Xylariales</taxon>
        <taxon>Microdochiaceae</taxon>
        <taxon>Microdochium</taxon>
    </lineage>
</organism>
<keyword evidence="13" id="KW-1185">Reference proteome</keyword>